<comment type="caution">
    <text evidence="1">The sequence shown here is derived from an EMBL/GenBank/DDBJ whole genome shotgun (WGS) entry which is preliminary data.</text>
</comment>
<accession>A0A9P9E388</accession>
<dbReference type="EMBL" id="JAGMUV010000018">
    <property type="protein sequence ID" value="KAH7129131.1"/>
    <property type="molecule type" value="Genomic_DNA"/>
</dbReference>
<keyword evidence="2" id="KW-1185">Reference proteome</keyword>
<dbReference type="Proteomes" id="UP000738349">
    <property type="component" value="Unassembled WGS sequence"/>
</dbReference>
<organism evidence="1 2">
    <name type="scientific">Dactylonectria macrodidyma</name>
    <dbReference type="NCBI Taxonomy" id="307937"/>
    <lineage>
        <taxon>Eukaryota</taxon>
        <taxon>Fungi</taxon>
        <taxon>Dikarya</taxon>
        <taxon>Ascomycota</taxon>
        <taxon>Pezizomycotina</taxon>
        <taxon>Sordariomycetes</taxon>
        <taxon>Hypocreomycetidae</taxon>
        <taxon>Hypocreales</taxon>
        <taxon>Nectriaceae</taxon>
        <taxon>Dactylonectria</taxon>
    </lineage>
</organism>
<evidence type="ECO:0000313" key="2">
    <source>
        <dbReference type="Proteomes" id="UP000738349"/>
    </source>
</evidence>
<name>A0A9P9E388_9HYPO</name>
<gene>
    <name evidence="1" type="ORF">EDB81DRAFT_808769</name>
</gene>
<reference evidence="1" key="1">
    <citation type="journal article" date="2021" name="Nat. Commun.">
        <title>Genetic determinants of endophytism in the Arabidopsis root mycobiome.</title>
        <authorList>
            <person name="Mesny F."/>
            <person name="Miyauchi S."/>
            <person name="Thiergart T."/>
            <person name="Pickel B."/>
            <person name="Atanasova L."/>
            <person name="Karlsson M."/>
            <person name="Huettel B."/>
            <person name="Barry K.W."/>
            <person name="Haridas S."/>
            <person name="Chen C."/>
            <person name="Bauer D."/>
            <person name="Andreopoulos W."/>
            <person name="Pangilinan J."/>
            <person name="LaButti K."/>
            <person name="Riley R."/>
            <person name="Lipzen A."/>
            <person name="Clum A."/>
            <person name="Drula E."/>
            <person name="Henrissat B."/>
            <person name="Kohler A."/>
            <person name="Grigoriev I.V."/>
            <person name="Martin F.M."/>
            <person name="Hacquard S."/>
        </authorList>
    </citation>
    <scope>NUCLEOTIDE SEQUENCE</scope>
    <source>
        <strain evidence="1">MPI-CAGE-AT-0147</strain>
    </source>
</reference>
<protein>
    <submittedName>
        <fullName evidence="1">Uncharacterized protein</fullName>
    </submittedName>
</protein>
<proteinExistence type="predicted"/>
<sequence length="319" mass="36052">MALNAGSSPSSLMVEDNNSESDPLRINIEMLRDHMGLPRRSDGSPPRFTPGVTALFFIETAPPSSRGSRCKLPTCTKGPINPGQYRIALNPSMDYGNFMRGREGTADFYHLRCFEMIADFSQISYLKRVNPVTRSTFNLRGIKASSMMDGNYLLDGGAERLVLQWKVERGRQIDERDDAPIHDQPPLAQDFADLLKRAGEPGFQAQKPEGMEFSEFRNLTTILAPNESDGPEDDEVWNLFDEFLYTREPGSLDNRHDLSDMLETWQSYSMLATEDESMLNAAGLEAKAKLRPKDIRALQRLSRIPMLDFQSIFFHGTTR</sequence>
<dbReference type="AlphaFoldDB" id="A0A9P9E388"/>
<dbReference type="OrthoDB" id="5104731at2759"/>
<evidence type="ECO:0000313" key="1">
    <source>
        <dbReference type="EMBL" id="KAH7129131.1"/>
    </source>
</evidence>